<keyword evidence="1" id="KW-0732">Signal</keyword>
<name>A0ABV9HRL6_9FLAO</name>
<feature type="signal peptide" evidence="1">
    <location>
        <begin position="1"/>
        <end position="18"/>
    </location>
</feature>
<dbReference type="RefSeq" id="WP_379976703.1">
    <property type="nucleotide sequence ID" value="NZ_JBHSFV010000001.1"/>
</dbReference>
<sequence>MKLLLTHAFLLLSILTYAQEPHWDAQLLEKTKGKKVICWEAPYSNTTTWTAIVKVKKKVGLYLVSMTEDINEEGNVSTNVDDVNEQIEPKYKEIGVFISVNKEESDRVDYLQGFEVKVAEVPSKKKTGIIIQYGDSYDVYYMDAKDFFQAIDWEQNKGTHVPVLNNEKWGIYDWYHQKYVFNCDYASVEALPKTTDPYGFNEYSIEIFKAFNDDSERDNIDIIDLDGNNGDGLFKARSAKTHKWGLYQYLGDRIVEAIPMKYDSLHHFQWNGNYTAVFNDGKVGFYLSYWSYDEDARQTVPCIYEDYKRYTTEEDQIPRLAVKKEGKWGWVDWLTGEEKSEFTYETPTDLPYPWYEQKLWLEE</sequence>
<proteinExistence type="predicted"/>
<feature type="chain" id="PRO_5047264358" evidence="1">
    <location>
        <begin position="19"/>
        <end position="363"/>
    </location>
</feature>
<organism evidence="2 3">
    <name type="scientific">Dokdonia ponticola</name>
    <dbReference type="NCBI Taxonomy" id="2041041"/>
    <lineage>
        <taxon>Bacteria</taxon>
        <taxon>Pseudomonadati</taxon>
        <taxon>Bacteroidota</taxon>
        <taxon>Flavobacteriia</taxon>
        <taxon>Flavobacteriales</taxon>
        <taxon>Flavobacteriaceae</taxon>
        <taxon>Dokdonia</taxon>
    </lineage>
</organism>
<reference evidence="3" key="1">
    <citation type="journal article" date="2019" name="Int. J. Syst. Evol. Microbiol.">
        <title>The Global Catalogue of Microorganisms (GCM) 10K type strain sequencing project: providing services to taxonomists for standard genome sequencing and annotation.</title>
        <authorList>
            <consortium name="The Broad Institute Genomics Platform"/>
            <consortium name="The Broad Institute Genome Sequencing Center for Infectious Disease"/>
            <person name="Wu L."/>
            <person name="Ma J."/>
        </authorList>
    </citation>
    <scope>NUCLEOTIDE SEQUENCE [LARGE SCALE GENOMIC DNA]</scope>
    <source>
        <strain evidence="3">YJ-61-S</strain>
    </source>
</reference>
<keyword evidence="3" id="KW-1185">Reference proteome</keyword>
<evidence type="ECO:0000313" key="2">
    <source>
        <dbReference type="EMBL" id="MFC4632503.1"/>
    </source>
</evidence>
<accession>A0ABV9HRL6</accession>
<evidence type="ECO:0000256" key="1">
    <source>
        <dbReference type="SAM" id="SignalP"/>
    </source>
</evidence>
<dbReference type="Proteomes" id="UP001596043">
    <property type="component" value="Unassembled WGS sequence"/>
</dbReference>
<evidence type="ECO:0000313" key="3">
    <source>
        <dbReference type="Proteomes" id="UP001596043"/>
    </source>
</evidence>
<gene>
    <name evidence="2" type="ORF">ACFO3O_01185</name>
</gene>
<protein>
    <submittedName>
        <fullName evidence="2">Uncharacterized protein</fullName>
    </submittedName>
</protein>
<dbReference type="EMBL" id="JBHSFV010000001">
    <property type="protein sequence ID" value="MFC4632503.1"/>
    <property type="molecule type" value="Genomic_DNA"/>
</dbReference>
<comment type="caution">
    <text evidence="2">The sequence shown here is derived from an EMBL/GenBank/DDBJ whole genome shotgun (WGS) entry which is preliminary data.</text>
</comment>